<evidence type="ECO:0000313" key="1">
    <source>
        <dbReference type="EMBL" id="PON60060.1"/>
    </source>
</evidence>
<protein>
    <submittedName>
        <fullName evidence="1">Uncharacterized protein</fullName>
    </submittedName>
</protein>
<comment type="caution">
    <text evidence="1">The sequence shown here is derived from an EMBL/GenBank/DDBJ whole genome shotgun (WGS) entry which is preliminary data.</text>
</comment>
<sequence length="121" mass="13937">MILGCRDLPLRKSISPLSDFSDHPFAADIIFNKKKWNLDFINHIFFPIDRYCIESIPLSDSVVEDKLLWHYNSNGIYSVRFGYKLGMTSMVETGSSTPSTTIASWECLWYLKIPSKVKILI</sequence>
<reference evidence="2" key="1">
    <citation type="submission" date="2016-06" db="EMBL/GenBank/DDBJ databases">
        <title>Parallel loss of symbiosis genes in relatives of nitrogen-fixing non-legume Parasponia.</title>
        <authorList>
            <person name="Van Velzen R."/>
            <person name="Holmer R."/>
            <person name="Bu F."/>
            <person name="Rutten L."/>
            <person name="Van Zeijl A."/>
            <person name="Liu W."/>
            <person name="Santuari L."/>
            <person name="Cao Q."/>
            <person name="Sharma T."/>
            <person name="Shen D."/>
            <person name="Roswanjaya Y."/>
            <person name="Wardhani T."/>
            <person name="Kalhor M.S."/>
            <person name="Jansen J."/>
            <person name="Van den Hoogen J."/>
            <person name="Gungor B."/>
            <person name="Hartog M."/>
            <person name="Hontelez J."/>
            <person name="Verver J."/>
            <person name="Yang W.-C."/>
            <person name="Schijlen E."/>
            <person name="Repin R."/>
            <person name="Schilthuizen M."/>
            <person name="Schranz E."/>
            <person name="Heidstra R."/>
            <person name="Miyata K."/>
            <person name="Fedorova E."/>
            <person name="Kohlen W."/>
            <person name="Bisseling T."/>
            <person name="Smit S."/>
            <person name="Geurts R."/>
        </authorList>
    </citation>
    <scope>NUCLEOTIDE SEQUENCE [LARGE SCALE GENOMIC DNA]</scope>
    <source>
        <strain evidence="2">cv. WU1-14</strain>
    </source>
</reference>
<evidence type="ECO:0000313" key="2">
    <source>
        <dbReference type="Proteomes" id="UP000237105"/>
    </source>
</evidence>
<gene>
    <name evidence="1" type="ORF">PanWU01x14_155740</name>
</gene>
<proteinExistence type="predicted"/>
<name>A0A2P5CG86_PARAD</name>
<organism evidence="1 2">
    <name type="scientific">Parasponia andersonii</name>
    <name type="common">Sponia andersonii</name>
    <dbReference type="NCBI Taxonomy" id="3476"/>
    <lineage>
        <taxon>Eukaryota</taxon>
        <taxon>Viridiplantae</taxon>
        <taxon>Streptophyta</taxon>
        <taxon>Embryophyta</taxon>
        <taxon>Tracheophyta</taxon>
        <taxon>Spermatophyta</taxon>
        <taxon>Magnoliopsida</taxon>
        <taxon>eudicotyledons</taxon>
        <taxon>Gunneridae</taxon>
        <taxon>Pentapetalae</taxon>
        <taxon>rosids</taxon>
        <taxon>fabids</taxon>
        <taxon>Rosales</taxon>
        <taxon>Cannabaceae</taxon>
        <taxon>Parasponia</taxon>
    </lineage>
</organism>
<accession>A0A2P5CG86</accession>
<dbReference type="AlphaFoldDB" id="A0A2P5CG86"/>
<dbReference type="EMBL" id="JXTB01000134">
    <property type="protein sequence ID" value="PON60060.1"/>
    <property type="molecule type" value="Genomic_DNA"/>
</dbReference>
<dbReference type="Proteomes" id="UP000237105">
    <property type="component" value="Unassembled WGS sequence"/>
</dbReference>
<keyword evidence="2" id="KW-1185">Reference proteome</keyword>
<dbReference type="OrthoDB" id="1750908at2759"/>